<name>A0A9X1ILL7_9GAMM</name>
<dbReference type="SUPFAM" id="SSF53756">
    <property type="entry name" value="UDP-Glycosyltransferase/glycogen phosphorylase"/>
    <property type="match status" value="1"/>
</dbReference>
<dbReference type="PANTHER" id="PTHR12526:SF638">
    <property type="entry name" value="SPORE COAT PROTEIN SA"/>
    <property type="match status" value="1"/>
</dbReference>
<dbReference type="PANTHER" id="PTHR12526">
    <property type="entry name" value="GLYCOSYLTRANSFERASE"/>
    <property type="match status" value="1"/>
</dbReference>
<feature type="domain" description="Glycosyl transferase family 1" evidence="1">
    <location>
        <begin position="191"/>
        <end position="353"/>
    </location>
</feature>
<accession>A0A9X1ILL7</accession>
<sequence length="382" mass="42684">MKVVLIGTVASSMFGFRMPLIKALLNRNCQVVAFAMNYTEQQKEDLIKLGVTPVDYSLSRSGLNPLADLKTMLFLKRKLTQIAPDVVLSYFAKPVIYGTLAAALAKVPHRVAMLEGLGFTFTDQPAGLNFKTKLIRGVQVALYKLSLPFANRVVFLNPDDPVDLITRYNIKTQKVDVLGGIGVDLQDYPVHDFNQGPVRFIFIARLLAEKGVYEYLKAARITKRKYPDAEFVVLGGFDESNSGGLKQAELNGFIEDGSVIYPGHVDNVNEWLIDASVFALPSYYREGVPRSTQEAMAIGRPILTTDVPGCRETVVEGENGFFVPPWSPEQLAEKMMWFIEHPDQIETMGKASRRIAEERFDVHKVNVKMLKIMGIENNETSL</sequence>
<evidence type="ECO:0000259" key="2">
    <source>
        <dbReference type="Pfam" id="PF13477"/>
    </source>
</evidence>
<proteinExistence type="predicted"/>
<dbReference type="Proteomes" id="UP001139095">
    <property type="component" value="Unassembled WGS sequence"/>
</dbReference>
<dbReference type="Pfam" id="PF00534">
    <property type="entry name" value="Glycos_transf_1"/>
    <property type="match status" value="1"/>
</dbReference>
<evidence type="ECO:0000313" key="3">
    <source>
        <dbReference type="EMBL" id="MCB5161508.1"/>
    </source>
</evidence>
<dbReference type="Gene3D" id="3.40.50.2000">
    <property type="entry name" value="Glycogen Phosphorylase B"/>
    <property type="match status" value="2"/>
</dbReference>
<comment type="caution">
    <text evidence="3">The sequence shown here is derived from an EMBL/GenBank/DDBJ whole genome shotgun (WGS) entry which is preliminary data.</text>
</comment>
<feature type="domain" description="Glycosyltransferase subfamily 4-like N-terminal" evidence="2">
    <location>
        <begin position="2"/>
        <end position="153"/>
    </location>
</feature>
<evidence type="ECO:0000313" key="4">
    <source>
        <dbReference type="Proteomes" id="UP001139095"/>
    </source>
</evidence>
<dbReference type="CDD" id="cd03808">
    <property type="entry name" value="GT4_CapM-like"/>
    <property type="match status" value="1"/>
</dbReference>
<reference evidence="3" key="1">
    <citation type="submission" date="2021-10" db="EMBL/GenBank/DDBJ databases">
        <title>Marinomonas pontica sp. nov., isolated from the Black Sea.</title>
        <authorList>
            <person name="Zhao L.-H."/>
            <person name="Xue J.-H."/>
        </authorList>
    </citation>
    <scope>NUCLEOTIDE SEQUENCE</scope>
    <source>
        <strain evidence="3">E8</strain>
    </source>
</reference>
<dbReference type="GO" id="GO:1901135">
    <property type="term" value="P:carbohydrate derivative metabolic process"/>
    <property type="evidence" value="ECO:0007669"/>
    <property type="project" value="UniProtKB-ARBA"/>
</dbReference>
<dbReference type="EMBL" id="JAJATW010000007">
    <property type="protein sequence ID" value="MCB5161508.1"/>
    <property type="molecule type" value="Genomic_DNA"/>
</dbReference>
<protein>
    <submittedName>
        <fullName evidence="3">Glycosyltransferase family 4 protein</fullName>
    </submittedName>
</protein>
<dbReference type="AlphaFoldDB" id="A0A9X1ILL7"/>
<dbReference type="Pfam" id="PF13477">
    <property type="entry name" value="Glyco_trans_4_2"/>
    <property type="match status" value="1"/>
</dbReference>
<dbReference type="InterPro" id="IPR028098">
    <property type="entry name" value="Glyco_trans_4-like_N"/>
</dbReference>
<dbReference type="RefSeq" id="WP_226753883.1">
    <property type="nucleotide sequence ID" value="NZ_JAJATW010000007.1"/>
</dbReference>
<organism evidence="3 4">
    <name type="scientific">Marinomonas algarum</name>
    <dbReference type="NCBI Taxonomy" id="2883105"/>
    <lineage>
        <taxon>Bacteria</taxon>
        <taxon>Pseudomonadati</taxon>
        <taxon>Pseudomonadota</taxon>
        <taxon>Gammaproteobacteria</taxon>
        <taxon>Oceanospirillales</taxon>
        <taxon>Oceanospirillaceae</taxon>
        <taxon>Marinomonas</taxon>
    </lineage>
</organism>
<evidence type="ECO:0000259" key="1">
    <source>
        <dbReference type="Pfam" id="PF00534"/>
    </source>
</evidence>
<dbReference type="InterPro" id="IPR001296">
    <property type="entry name" value="Glyco_trans_1"/>
</dbReference>
<dbReference type="GO" id="GO:0016757">
    <property type="term" value="F:glycosyltransferase activity"/>
    <property type="evidence" value="ECO:0007669"/>
    <property type="project" value="InterPro"/>
</dbReference>
<gene>
    <name evidence="3" type="ORF">LG368_06290</name>
</gene>
<keyword evidence="4" id="KW-1185">Reference proteome</keyword>